<proteinExistence type="predicted"/>
<dbReference type="Gene3D" id="3.40.50.150">
    <property type="entry name" value="Vaccinia Virus protein VP39"/>
    <property type="match status" value="1"/>
</dbReference>
<evidence type="ECO:0000313" key="5">
    <source>
        <dbReference type="Proteomes" id="UP000034455"/>
    </source>
</evidence>
<dbReference type="PATRIC" id="fig|74704.6.peg.2672"/>
<dbReference type="InterPro" id="IPR029063">
    <property type="entry name" value="SAM-dependent_MTases_sf"/>
</dbReference>
<dbReference type="Pfam" id="PF05175">
    <property type="entry name" value="MTS"/>
    <property type="match status" value="1"/>
</dbReference>
<evidence type="ECO:0000256" key="2">
    <source>
        <dbReference type="ARBA" id="ARBA00022679"/>
    </source>
</evidence>
<dbReference type="AlphaFoldDB" id="A0A0M2NWW0"/>
<keyword evidence="1 4" id="KW-0489">Methyltransferase</keyword>
<keyword evidence="2 4" id="KW-0808">Transferase</keyword>
<dbReference type="Proteomes" id="UP000034455">
    <property type="component" value="Unassembled WGS sequence"/>
</dbReference>
<dbReference type="GO" id="GO:0008757">
    <property type="term" value="F:S-adenosylmethionine-dependent methyltransferase activity"/>
    <property type="evidence" value="ECO:0007669"/>
    <property type="project" value="InterPro"/>
</dbReference>
<name>A0A0M2NWW0_STACC</name>
<dbReference type="PANTHER" id="PTHR47816:SF4">
    <property type="entry name" value="RIBOSOMAL RNA SMALL SUBUNIT METHYLTRANSFERASE C"/>
    <property type="match status" value="1"/>
</dbReference>
<dbReference type="GO" id="GO:0032259">
    <property type="term" value="P:methylation"/>
    <property type="evidence" value="ECO:0007669"/>
    <property type="project" value="UniProtKB-KW"/>
</dbReference>
<reference evidence="4 5" key="1">
    <citation type="submission" date="2015-03" db="EMBL/GenBank/DDBJ databases">
        <title>Genome Assembly of Staphylococcus cohnii subsp. cohnii strain G22B2.</title>
        <authorList>
            <person name="Nair G."/>
            <person name="Kaur G."/>
            <person name="Khatri I."/>
            <person name="Singh N.K."/>
            <person name="Sathyabama S."/>
            <person name="Maurya S.K."/>
            <person name="Subramanian S."/>
            <person name="Agrewala J.N."/>
            <person name="Mayilraj S."/>
        </authorList>
    </citation>
    <scope>NUCLEOTIDE SEQUENCE [LARGE SCALE GENOMIC DNA]</scope>
    <source>
        <strain evidence="4 5">G22B2</strain>
    </source>
</reference>
<comment type="caution">
    <text evidence="4">The sequence shown here is derived from an EMBL/GenBank/DDBJ whole genome shotgun (WGS) entry which is preliminary data.</text>
</comment>
<evidence type="ECO:0000256" key="1">
    <source>
        <dbReference type="ARBA" id="ARBA00022603"/>
    </source>
</evidence>
<dbReference type="InterPro" id="IPR046977">
    <property type="entry name" value="RsmC/RlmG"/>
</dbReference>
<dbReference type="CDD" id="cd02440">
    <property type="entry name" value="AdoMet_MTases"/>
    <property type="match status" value="1"/>
</dbReference>
<dbReference type="GeneID" id="58098475"/>
<dbReference type="InterPro" id="IPR007848">
    <property type="entry name" value="Small_mtfrase_dom"/>
</dbReference>
<evidence type="ECO:0000313" key="4">
    <source>
        <dbReference type="EMBL" id="KKI64221.1"/>
    </source>
</evidence>
<protein>
    <submittedName>
        <fullName evidence="4">Ribosomal RNA small subunit methyltransferase C</fullName>
    </submittedName>
</protein>
<dbReference type="EMBL" id="LAKJ01000009">
    <property type="protein sequence ID" value="KKI64221.1"/>
    <property type="molecule type" value="Genomic_DNA"/>
</dbReference>
<evidence type="ECO:0000259" key="3">
    <source>
        <dbReference type="Pfam" id="PF05175"/>
    </source>
</evidence>
<dbReference type="SUPFAM" id="SSF53335">
    <property type="entry name" value="S-adenosyl-L-methionine-dependent methyltransferases"/>
    <property type="match status" value="1"/>
</dbReference>
<feature type="domain" description="Methyltransferase small" evidence="3">
    <location>
        <begin position="27"/>
        <end position="198"/>
    </location>
</feature>
<organism evidence="4 5">
    <name type="scientific">Staphylococcus cohnii subsp. cohnii</name>
    <dbReference type="NCBI Taxonomy" id="74704"/>
    <lineage>
        <taxon>Bacteria</taxon>
        <taxon>Bacillati</taxon>
        <taxon>Bacillota</taxon>
        <taxon>Bacilli</taxon>
        <taxon>Bacillales</taxon>
        <taxon>Staphylococcaceae</taxon>
        <taxon>Staphylococcus</taxon>
        <taxon>Staphylococcus cohnii species complex</taxon>
    </lineage>
</organism>
<dbReference type="PANTHER" id="PTHR47816">
    <property type="entry name" value="RIBOSOMAL RNA SMALL SUBUNIT METHYLTRANSFERASE C"/>
    <property type="match status" value="1"/>
</dbReference>
<gene>
    <name evidence="4" type="ORF">UF66_2560</name>
</gene>
<accession>A0A0M2NWW0</accession>
<sequence length="202" mass="22604">MSHYYDENPEVESDELPFTYSYKNYDLKLVTDSGVFSKGKIDFGSDLLINTFLNENPPGPTKKIIDVGCGYGPIGLMIAKVSPHHEITMVDVNQRALALSIKNKKKNHLENVDIIESDGLSQVENDAFDFVLTNPPIRAGKKVVHSILADAYHKLKVNGALYVVIQKKQGMPSAKKKMEETFGNVEVLEKRKGYYILRSVKG</sequence>
<dbReference type="RefSeq" id="WP_019468569.1">
    <property type="nucleotide sequence ID" value="NZ_BKAS01000012.1"/>
</dbReference>